<dbReference type="Proteomes" id="UP000308652">
    <property type="component" value="Unassembled WGS sequence"/>
</dbReference>
<dbReference type="Gene3D" id="3.90.228.10">
    <property type="match status" value="1"/>
</dbReference>
<dbReference type="PANTHER" id="PTHR45740">
    <property type="entry name" value="POLY [ADP-RIBOSE] POLYMERASE"/>
    <property type="match status" value="1"/>
</dbReference>
<dbReference type="STRING" id="68775.A0A5C3LWC8"/>
<dbReference type="Pfam" id="PF00644">
    <property type="entry name" value="PARP"/>
    <property type="match status" value="1"/>
</dbReference>
<dbReference type="AlphaFoldDB" id="A0A5C3LWC8"/>
<dbReference type="GO" id="GO:1990404">
    <property type="term" value="F:NAD+-protein mono-ADP-ribosyltransferase activity"/>
    <property type="evidence" value="ECO:0007669"/>
    <property type="project" value="TreeGrafter"/>
</dbReference>
<evidence type="ECO:0000259" key="1">
    <source>
        <dbReference type="Pfam" id="PF00644"/>
    </source>
</evidence>
<dbReference type="SUPFAM" id="SSF56399">
    <property type="entry name" value="ADP-ribosylation"/>
    <property type="match status" value="1"/>
</dbReference>
<dbReference type="GO" id="GO:0003950">
    <property type="term" value="F:NAD+ poly-ADP-ribosyltransferase activity"/>
    <property type="evidence" value="ECO:0007669"/>
    <property type="project" value="InterPro"/>
</dbReference>
<proteinExistence type="predicted"/>
<dbReference type="InterPro" id="IPR051712">
    <property type="entry name" value="ARTD-AVP"/>
</dbReference>
<dbReference type="EMBL" id="ML213612">
    <property type="protein sequence ID" value="TFK36683.1"/>
    <property type="molecule type" value="Genomic_DNA"/>
</dbReference>
<accession>A0A5C3LWC8</accession>
<protein>
    <recommendedName>
        <fullName evidence="1">PARP catalytic domain-containing protein</fullName>
    </recommendedName>
</protein>
<evidence type="ECO:0000313" key="2">
    <source>
        <dbReference type="EMBL" id="TFK36683.1"/>
    </source>
</evidence>
<feature type="domain" description="PARP catalytic" evidence="1">
    <location>
        <begin position="36"/>
        <end position="228"/>
    </location>
</feature>
<dbReference type="InterPro" id="IPR012317">
    <property type="entry name" value="Poly(ADP-ribose)pol_cat_dom"/>
</dbReference>
<sequence length="253" mass="28723">MFIDEFSFDHPNNQGSGKWNRLVPLAQSEPAFSLLEKQFLKGWKHPKKTKPQVRAIFKILSSEASLKPYHQYRSNPANEQLLFHGTNRCCMLAEDGTRIRLCSLSECFLCGVIRNSFDIRKCGTKNKFRRFGTGIYTTSCSSSKLYSIFDVEADDYALNIERSSRLRVLLVNRVVVGKPYKRRQNAVNLTEPPCGHHSVLGEPGVDLNYEETVVYDNDAIRPAYLIVYGDGVPELHSKMHSLLMALFKTPVAS</sequence>
<gene>
    <name evidence="2" type="ORF">BDQ12DRAFT_609443</name>
</gene>
<dbReference type="PANTHER" id="PTHR45740:SF2">
    <property type="entry name" value="POLY [ADP-RIBOSE] POLYMERASE"/>
    <property type="match status" value="1"/>
</dbReference>
<evidence type="ECO:0000313" key="3">
    <source>
        <dbReference type="Proteomes" id="UP000308652"/>
    </source>
</evidence>
<organism evidence="2 3">
    <name type="scientific">Crucibulum laeve</name>
    <dbReference type="NCBI Taxonomy" id="68775"/>
    <lineage>
        <taxon>Eukaryota</taxon>
        <taxon>Fungi</taxon>
        <taxon>Dikarya</taxon>
        <taxon>Basidiomycota</taxon>
        <taxon>Agaricomycotina</taxon>
        <taxon>Agaricomycetes</taxon>
        <taxon>Agaricomycetidae</taxon>
        <taxon>Agaricales</taxon>
        <taxon>Agaricineae</taxon>
        <taxon>Nidulariaceae</taxon>
        <taxon>Crucibulum</taxon>
    </lineage>
</organism>
<dbReference type="OrthoDB" id="9514740at2759"/>
<name>A0A5C3LWC8_9AGAR</name>
<reference evidence="2 3" key="1">
    <citation type="journal article" date="2019" name="Nat. Ecol. Evol.">
        <title>Megaphylogeny resolves global patterns of mushroom evolution.</title>
        <authorList>
            <person name="Varga T."/>
            <person name="Krizsan K."/>
            <person name="Foldi C."/>
            <person name="Dima B."/>
            <person name="Sanchez-Garcia M."/>
            <person name="Sanchez-Ramirez S."/>
            <person name="Szollosi G.J."/>
            <person name="Szarkandi J.G."/>
            <person name="Papp V."/>
            <person name="Albert L."/>
            <person name="Andreopoulos W."/>
            <person name="Angelini C."/>
            <person name="Antonin V."/>
            <person name="Barry K.W."/>
            <person name="Bougher N.L."/>
            <person name="Buchanan P."/>
            <person name="Buyck B."/>
            <person name="Bense V."/>
            <person name="Catcheside P."/>
            <person name="Chovatia M."/>
            <person name="Cooper J."/>
            <person name="Damon W."/>
            <person name="Desjardin D."/>
            <person name="Finy P."/>
            <person name="Geml J."/>
            <person name="Haridas S."/>
            <person name="Hughes K."/>
            <person name="Justo A."/>
            <person name="Karasinski D."/>
            <person name="Kautmanova I."/>
            <person name="Kiss B."/>
            <person name="Kocsube S."/>
            <person name="Kotiranta H."/>
            <person name="LaButti K.M."/>
            <person name="Lechner B.E."/>
            <person name="Liimatainen K."/>
            <person name="Lipzen A."/>
            <person name="Lukacs Z."/>
            <person name="Mihaltcheva S."/>
            <person name="Morgado L.N."/>
            <person name="Niskanen T."/>
            <person name="Noordeloos M.E."/>
            <person name="Ohm R.A."/>
            <person name="Ortiz-Santana B."/>
            <person name="Ovrebo C."/>
            <person name="Racz N."/>
            <person name="Riley R."/>
            <person name="Savchenko A."/>
            <person name="Shiryaev A."/>
            <person name="Soop K."/>
            <person name="Spirin V."/>
            <person name="Szebenyi C."/>
            <person name="Tomsovsky M."/>
            <person name="Tulloss R.E."/>
            <person name="Uehling J."/>
            <person name="Grigoriev I.V."/>
            <person name="Vagvolgyi C."/>
            <person name="Papp T."/>
            <person name="Martin F.M."/>
            <person name="Miettinen O."/>
            <person name="Hibbett D.S."/>
            <person name="Nagy L.G."/>
        </authorList>
    </citation>
    <scope>NUCLEOTIDE SEQUENCE [LARGE SCALE GENOMIC DNA]</scope>
    <source>
        <strain evidence="2 3">CBS 166.37</strain>
    </source>
</reference>
<keyword evidence="3" id="KW-1185">Reference proteome</keyword>
<dbReference type="GO" id="GO:0005634">
    <property type="term" value="C:nucleus"/>
    <property type="evidence" value="ECO:0007669"/>
    <property type="project" value="TreeGrafter"/>
</dbReference>